<evidence type="ECO:0000256" key="1">
    <source>
        <dbReference type="ARBA" id="ARBA00022741"/>
    </source>
</evidence>
<dbReference type="Proteomes" id="UP001212152">
    <property type="component" value="Unassembled WGS sequence"/>
</dbReference>
<feature type="compositionally biased region" description="Basic and acidic residues" evidence="5">
    <location>
        <begin position="760"/>
        <end position="772"/>
    </location>
</feature>
<dbReference type="InterPro" id="IPR027640">
    <property type="entry name" value="Kinesin-like_fam"/>
</dbReference>
<dbReference type="PANTHER" id="PTHR47968">
    <property type="entry name" value="CENTROMERE PROTEIN E"/>
    <property type="match status" value="1"/>
</dbReference>
<dbReference type="AlphaFoldDB" id="A0AAD5TK78"/>
<evidence type="ECO:0000256" key="2">
    <source>
        <dbReference type="ARBA" id="ARBA00022840"/>
    </source>
</evidence>
<dbReference type="Pfam" id="PF23735">
    <property type="entry name" value="KIF9"/>
    <property type="match status" value="1"/>
</dbReference>
<comment type="similarity">
    <text evidence="3">Belongs to the TRAFAC class myosin-kinesin ATPase superfamily. Kinesin family.</text>
</comment>
<dbReference type="EMBL" id="JADGJQ010000036">
    <property type="protein sequence ID" value="KAJ3176997.1"/>
    <property type="molecule type" value="Genomic_DNA"/>
</dbReference>
<feature type="compositionally biased region" description="Low complexity" evidence="5">
    <location>
        <begin position="913"/>
        <end position="925"/>
    </location>
</feature>
<feature type="region of interest" description="Disordered" evidence="5">
    <location>
        <begin position="39"/>
        <end position="63"/>
    </location>
</feature>
<dbReference type="InterPro" id="IPR027417">
    <property type="entry name" value="P-loop_NTPase"/>
</dbReference>
<reference evidence="7" key="1">
    <citation type="submission" date="2020-05" db="EMBL/GenBank/DDBJ databases">
        <title>Phylogenomic resolution of chytrid fungi.</title>
        <authorList>
            <person name="Stajich J.E."/>
            <person name="Amses K."/>
            <person name="Simmons R."/>
            <person name="Seto K."/>
            <person name="Myers J."/>
            <person name="Bonds A."/>
            <person name="Quandt C.A."/>
            <person name="Barry K."/>
            <person name="Liu P."/>
            <person name="Grigoriev I."/>
            <person name="Longcore J.E."/>
            <person name="James T.Y."/>
        </authorList>
    </citation>
    <scope>NUCLEOTIDE SEQUENCE</scope>
    <source>
        <strain evidence="7">JEL0379</strain>
    </source>
</reference>
<evidence type="ECO:0000256" key="3">
    <source>
        <dbReference type="PROSITE-ProRule" id="PRU00283"/>
    </source>
</evidence>
<dbReference type="InterPro" id="IPR019821">
    <property type="entry name" value="Kinesin_motor_CS"/>
</dbReference>
<dbReference type="SMART" id="SM00129">
    <property type="entry name" value="KISc"/>
    <property type="match status" value="1"/>
</dbReference>
<dbReference type="GO" id="GO:0007018">
    <property type="term" value="P:microtubule-based movement"/>
    <property type="evidence" value="ECO:0007669"/>
    <property type="project" value="InterPro"/>
</dbReference>
<keyword evidence="4" id="KW-0175">Coiled coil</keyword>
<dbReference type="PRINTS" id="PR00380">
    <property type="entry name" value="KINESINHEAVY"/>
</dbReference>
<dbReference type="InterPro" id="IPR036961">
    <property type="entry name" value="Kinesin_motor_dom_sf"/>
</dbReference>
<feature type="region of interest" description="Disordered" evidence="5">
    <location>
        <begin position="1"/>
        <end position="23"/>
    </location>
</feature>
<dbReference type="PANTHER" id="PTHR47968:SF67">
    <property type="entry name" value="KINESIN MOTOR DOMAIN-CONTAINING PROTEIN"/>
    <property type="match status" value="1"/>
</dbReference>
<protein>
    <submittedName>
        <fullName evidence="7">Kinesin- protein 6</fullName>
    </submittedName>
</protein>
<proteinExistence type="inferred from homology"/>
<feature type="region of interest" description="Disordered" evidence="5">
    <location>
        <begin position="760"/>
        <end position="784"/>
    </location>
</feature>
<accession>A0AAD5TK78</accession>
<name>A0AAD5TK78_9FUNG</name>
<evidence type="ECO:0000256" key="4">
    <source>
        <dbReference type="SAM" id="Coils"/>
    </source>
</evidence>
<evidence type="ECO:0000313" key="8">
    <source>
        <dbReference type="Proteomes" id="UP001212152"/>
    </source>
</evidence>
<feature type="binding site" evidence="3">
    <location>
        <begin position="167"/>
        <end position="174"/>
    </location>
    <ligand>
        <name>ATP</name>
        <dbReference type="ChEBI" id="CHEBI:30616"/>
    </ligand>
</feature>
<dbReference type="GO" id="GO:0008017">
    <property type="term" value="F:microtubule binding"/>
    <property type="evidence" value="ECO:0007669"/>
    <property type="project" value="InterPro"/>
</dbReference>
<dbReference type="PROSITE" id="PS00411">
    <property type="entry name" value="KINESIN_MOTOR_1"/>
    <property type="match status" value="1"/>
</dbReference>
<evidence type="ECO:0000256" key="5">
    <source>
        <dbReference type="SAM" id="MobiDB-lite"/>
    </source>
</evidence>
<feature type="region of interest" description="Disordered" evidence="5">
    <location>
        <begin position="510"/>
        <end position="544"/>
    </location>
</feature>
<gene>
    <name evidence="7" type="primary">KIF6</name>
    <name evidence="7" type="ORF">HDU87_004713</name>
</gene>
<dbReference type="SUPFAM" id="SSF52540">
    <property type="entry name" value="P-loop containing nucleoside triphosphate hydrolases"/>
    <property type="match status" value="1"/>
</dbReference>
<evidence type="ECO:0000313" key="7">
    <source>
        <dbReference type="EMBL" id="KAJ3176997.1"/>
    </source>
</evidence>
<keyword evidence="1 3" id="KW-0547">Nucleotide-binding</keyword>
<feature type="compositionally biased region" description="Low complexity" evidence="5">
    <location>
        <begin position="13"/>
        <end position="23"/>
    </location>
</feature>
<dbReference type="InterPro" id="IPR056524">
    <property type="entry name" value="KIF6/9_C"/>
</dbReference>
<evidence type="ECO:0000259" key="6">
    <source>
        <dbReference type="PROSITE" id="PS50067"/>
    </source>
</evidence>
<feature type="compositionally biased region" description="Pro residues" evidence="5">
    <location>
        <begin position="926"/>
        <end position="935"/>
    </location>
</feature>
<organism evidence="7 8">
    <name type="scientific">Geranomyces variabilis</name>
    <dbReference type="NCBI Taxonomy" id="109894"/>
    <lineage>
        <taxon>Eukaryota</taxon>
        <taxon>Fungi</taxon>
        <taxon>Fungi incertae sedis</taxon>
        <taxon>Chytridiomycota</taxon>
        <taxon>Chytridiomycota incertae sedis</taxon>
        <taxon>Chytridiomycetes</taxon>
        <taxon>Spizellomycetales</taxon>
        <taxon>Powellomycetaceae</taxon>
        <taxon>Geranomyces</taxon>
    </lineage>
</organism>
<keyword evidence="2 3" id="KW-0067">ATP-binding</keyword>
<dbReference type="InterPro" id="IPR001752">
    <property type="entry name" value="Kinesin_motor_dom"/>
</dbReference>
<feature type="domain" description="Kinesin motor" evidence="6">
    <location>
        <begin position="65"/>
        <end position="418"/>
    </location>
</feature>
<dbReference type="GO" id="GO:0003777">
    <property type="term" value="F:microtubule motor activity"/>
    <property type="evidence" value="ECO:0007669"/>
    <property type="project" value="InterPro"/>
</dbReference>
<dbReference type="GO" id="GO:0005524">
    <property type="term" value="F:ATP binding"/>
    <property type="evidence" value="ECO:0007669"/>
    <property type="project" value="UniProtKB-UniRule"/>
</dbReference>
<comment type="caution">
    <text evidence="7">The sequence shown here is derived from an EMBL/GenBank/DDBJ whole genome shotgun (WGS) entry which is preliminary data.</text>
</comment>
<keyword evidence="3" id="KW-0505">Motor protein</keyword>
<feature type="coiled-coil region" evidence="4">
    <location>
        <begin position="706"/>
        <end position="740"/>
    </location>
</feature>
<feature type="region of interest" description="Disordered" evidence="5">
    <location>
        <begin position="883"/>
        <end position="944"/>
    </location>
</feature>
<dbReference type="Pfam" id="PF00225">
    <property type="entry name" value="Kinesin"/>
    <property type="match status" value="1"/>
</dbReference>
<dbReference type="Gene3D" id="3.40.850.10">
    <property type="entry name" value="Kinesin motor domain"/>
    <property type="match status" value="1"/>
</dbReference>
<sequence>MARETPDAPSPTPSAAGAPPSAIVRRASASLSSTLPASGFAAPAAPAAAAPTSSSSSSSSSTPATIQIYARVRPVRANSKTQINPDRYWCNNPAGNVDASSAPPRIGFRVPKDQAAGMINNQREAYDFRFDRIFDMDSGQEEVFDVVAKPVVSSVMDGYNGTIFAYGQTGSGKTFTITGGAERYADRGIIPRTLQFIFKEMQKRHDYHYELSVSYLEIYNEVAYDLLDDTREAKKLEDLPKVSLQEDDGGNIHLRNLSCITAKDEEEALNLLFIGDTNRMIAETPSNPASSRSHCLFIVTIMGRKEGEDTIRRSKLHLVDLAGSERTSKTGINGTLLKEAKYINLSLHYLEQVIIALHEKALGRRTHVPYRNSMMTSVLRDSLGGNCRTTMVATVAVEDMLIDESISTCRFAQRVALIANNAQLNEELDPRLLIARLKREVARLKAELAIARGEAGEHAGEELPDYEKDRVKDAVNDYLGDSSADAALLFADGRKISEAFRIMKAMIASGTGGGAHSQHERSLPGPPRSSTATPVVPSPDGQESAEVERFRRLIAHRDNEINILLEMVNKLRNGEEVDKIPSALRATASVPANIGQTRPAAGANSLAASSMPTLAPSSTARLAASVPQLTTEKAKAFDIFKQGYPSGAWIEGQKTLLKGKYGEAKALGEKANQLRTDIKSMKSMLAEGVTDDNSESDATSQLRARVADSSAQYKHAYQQLKELKLEIEHLQHLLEQARHRLTRDFEHWYANVYLPTAAEEAKEANIEDDRAARRTSPPPQLPPPLFRASGFAASGSTTTASSRYDSALELTDVASAVSSPRGSLGYAQSDAGSVTALAQPQPLAAYKEPPMLPKYIYPPNLNSTATSAPSPYSIDARRRQTHDLERGPSPQPNPYAYASPSRLPQTRPVPRATSPYQHQYHSQQQLPPPLPPPSLPLTGSPLPYALPNYNNGKAPQMQQLPSAGRAAAEAAAAATGVRDDVVEFYRMREDLLGRMSGRIPQ</sequence>
<keyword evidence="8" id="KW-1185">Reference proteome</keyword>
<dbReference type="PROSITE" id="PS50067">
    <property type="entry name" value="KINESIN_MOTOR_2"/>
    <property type="match status" value="1"/>
</dbReference>